<gene>
    <name evidence="12" type="primary">dxs1</name>
    <name evidence="10" type="synonym">dxs</name>
    <name evidence="12" type="ORF">GCM10010178_86920</name>
</gene>
<evidence type="ECO:0000313" key="13">
    <source>
        <dbReference type="Proteomes" id="UP000649573"/>
    </source>
</evidence>
<evidence type="ECO:0000313" key="12">
    <source>
        <dbReference type="EMBL" id="GGU83071.1"/>
    </source>
</evidence>
<evidence type="ECO:0000256" key="8">
    <source>
        <dbReference type="ARBA" id="ARBA00023052"/>
    </source>
</evidence>
<evidence type="ECO:0000256" key="5">
    <source>
        <dbReference type="ARBA" id="ARBA00022723"/>
    </source>
</evidence>
<evidence type="ECO:0000256" key="2">
    <source>
        <dbReference type="ARBA" id="ARBA00011081"/>
    </source>
</evidence>
<dbReference type="Pfam" id="PF02780">
    <property type="entry name" value="Transketolase_C"/>
    <property type="match status" value="1"/>
</dbReference>
<feature type="binding site" evidence="10">
    <location>
        <position position="339"/>
    </location>
    <ligand>
        <name>thiamine diphosphate</name>
        <dbReference type="ChEBI" id="CHEBI:58937"/>
    </ligand>
</feature>
<dbReference type="InterPro" id="IPR049557">
    <property type="entry name" value="Transketolase_CS"/>
</dbReference>
<dbReference type="Gene3D" id="3.40.50.920">
    <property type="match status" value="1"/>
</dbReference>
<comment type="similarity">
    <text evidence="2 10">Belongs to the transketolase family. DXPS subfamily.</text>
</comment>
<sequence length="615" mass="65559">MKVLDTINSPSDLRRLNGEELDDLAAEVRRFLIDAVSRTGGHLGPNLGVVELTIALHRVFDSPADPIVWDTGHQAYVHKLFTGRTLAFSQLRQEEGLSGYPRRAESEHDLVENSHASTALSYVDGMAKAFQLKGERHRTPVAVVGDGALTGGLSWEALNNIGAGQGRPLVVVVNDNTRSYSPTVGGIASHLSVLRNSSTTGATTASSIFANLGLIYLGPYDGHDIGVLEHALRRARKLANQERRAVVVHCVTVKGRGYPPAEADEADCLHAVGVVDPATGRPAGPSSPTWTSTFGDQILDVAKRRPDVVAITAAMLRPVGLHKFATTFPTRVFDVGMAEQHAVTSAAGLAMAGLHPVVAIYATFVNRAFDQALMDVALHRLPVTFVLDRAGVTGEDGPSHHGMWDLSVLSVLPGMRIAAPRDPSTLRAQLWEAVNDDSGPTALRFPKANVGQDIPAVRRVGGIDVLAEGTSRDVLVVSAGAVAADCVRAAELLAGQRIGVTVIDPRWVLPVNPAVVRFARAHELVVTVEDNLRTGGVGAAVSQALQDDRVSTPVCNVGLEREFLQAGRRRDLLANAGLTGERLAEWIRTEWSARCGAVVGPHPYSVHDSDVEVAV</sequence>
<accession>A0ABQ2VHR8</accession>
<organism evidence="12 13">
    <name type="scientific">Lentzea flava</name>
    <dbReference type="NCBI Taxonomy" id="103732"/>
    <lineage>
        <taxon>Bacteria</taxon>
        <taxon>Bacillati</taxon>
        <taxon>Actinomycetota</taxon>
        <taxon>Actinomycetes</taxon>
        <taxon>Pseudonocardiales</taxon>
        <taxon>Pseudonocardiaceae</taxon>
        <taxon>Lentzea</taxon>
    </lineage>
</organism>
<reference evidence="13" key="1">
    <citation type="journal article" date="2019" name="Int. J. Syst. Evol. Microbiol.">
        <title>The Global Catalogue of Microorganisms (GCM) 10K type strain sequencing project: providing services to taxonomists for standard genome sequencing and annotation.</title>
        <authorList>
            <consortium name="The Broad Institute Genomics Platform"/>
            <consortium name="The Broad Institute Genome Sequencing Center for Infectious Disease"/>
            <person name="Wu L."/>
            <person name="Ma J."/>
        </authorList>
    </citation>
    <scope>NUCLEOTIDE SEQUENCE [LARGE SCALE GENOMIC DNA]</scope>
    <source>
        <strain evidence="13">JCM 3296</strain>
    </source>
</reference>
<comment type="cofactor">
    <cofactor evidence="10">
        <name>thiamine diphosphate</name>
        <dbReference type="ChEBI" id="CHEBI:58937"/>
    </cofactor>
    <text evidence="10">Binds 1 thiamine pyrophosphate per subunit.</text>
</comment>
<dbReference type="Proteomes" id="UP000649573">
    <property type="component" value="Unassembled WGS sequence"/>
</dbReference>
<dbReference type="PROSITE" id="PS00801">
    <property type="entry name" value="TRANSKETOLASE_1"/>
    <property type="match status" value="1"/>
</dbReference>
<dbReference type="EMBL" id="BMRE01000083">
    <property type="protein sequence ID" value="GGU83071.1"/>
    <property type="molecule type" value="Genomic_DNA"/>
</dbReference>
<dbReference type="InterPro" id="IPR020826">
    <property type="entry name" value="Transketolase_BS"/>
</dbReference>
<comment type="pathway">
    <text evidence="1 10">Metabolic intermediate biosynthesis; 1-deoxy-D-xylulose 5-phosphate biosynthesis; 1-deoxy-D-xylulose 5-phosphate from D-glyceraldehyde 3-phosphate and pyruvate: step 1/1.</text>
</comment>
<protein>
    <recommendedName>
        <fullName evidence="10">1-deoxy-D-xylulose-5-phosphate synthase</fullName>
        <ecNumber evidence="10">2.2.1.7</ecNumber>
    </recommendedName>
    <alternativeName>
        <fullName evidence="10">1-deoxyxylulose-5-phosphate synthase</fullName>
        <shortName evidence="10">DXP synthase</shortName>
        <shortName evidence="10">DXPS</shortName>
    </alternativeName>
</protein>
<dbReference type="Gene3D" id="3.40.50.970">
    <property type="match status" value="2"/>
</dbReference>
<comment type="caution">
    <text evidence="12">The sequence shown here is derived from an EMBL/GenBank/DDBJ whole genome shotgun (WGS) entry which is preliminary data.</text>
</comment>
<comment type="subunit">
    <text evidence="3 10">Homodimer.</text>
</comment>
<keyword evidence="9 10" id="KW-0414">Isoprene biosynthesis</keyword>
<feature type="binding site" evidence="10">
    <location>
        <position position="176"/>
    </location>
    <ligand>
        <name>thiamine diphosphate</name>
        <dbReference type="ChEBI" id="CHEBI:58937"/>
    </ligand>
</feature>
<keyword evidence="4 10" id="KW-0808">Transferase</keyword>
<feature type="binding site" evidence="10">
    <location>
        <begin position="114"/>
        <end position="116"/>
    </location>
    <ligand>
        <name>thiamine diphosphate</name>
        <dbReference type="ChEBI" id="CHEBI:58937"/>
    </ligand>
</feature>
<dbReference type="PANTHER" id="PTHR43322:SF5">
    <property type="entry name" value="1-DEOXY-D-XYLULOSE-5-PHOSPHATE SYNTHASE, CHLOROPLASTIC"/>
    <property type="match status" value="1"/>
</dbReference>
<dbReference type="EC" id="2.2.1.7" evidence="10"/>
<dbReference type="SMART" id="SM00861">
    <property type="entry name" value="Transket_pyr"/>
    <property type="match status" value="1"/>
</dbReference>
<comment type="cofactor">
    <cofactor evidence="10">
        <name>Mg(2+)</name>
        <dbReference type="ChEBI" id="CHEBI:18420"/>
    </cofactor>
    <text evidence="10">Binds 1 Mg(2+) ion per subunit.</text>
</comment>
<comment type="catalytic activity">
    <reaction evidence="10">
        <text>D-glyceraldehyde 3-phosphate + pyruvate + H(+) = 1-deoxy-D-xylulose 5-phosphate + CO2</text>
        <dbReference type="Rhea" id="RHEA:12605"/>
        <dbReference type="ChEBI" id="CHEBI:15361"/>
        <dbReference type="ChEBI" id="CHEBI:15378"/>
        <dbReference type="ChEBI" id="CHEBI:16526"/>
        <dbReference type="ChEBI" id="CHEBI:57792"/>
        <dbReference type="ChEBI" id="CHEBI:59776"/>
        <dbReference type="EC" id="2.2.1.7"/>
    </reaction>
</comment>
<dbReference type="Pfam" id="PF13292">
    <property type="entry name" value="DXP_synthase_N"/>
    <property type="match status" value="1"/>
</dbReference>
<name>A0ABQ2VHR8_9PSEU</name>
<keyword evidence="8 10" id="KW-0786">Thiamine pyrophosphate</keyword>
<dbReference type="InterPro" id="IPR005475">
    <property type="entry name" value="Transketolase-like_Pyr-bd"/>
</dbReference>
<keyword evidence="13" id="KW-1185">Reference proteome</keyword>
<feature type="binding site" evidence="10">
    <location>
        <position position="176"/>
    </location>
    <ligand>
        <name>Mg(2+)</name>
        <dbReference type="ChEBI" id="CHEBI:18420"/>
    </ligand>
</feature>
<evidence type="ECO:0000256" key="1">
    <source>
        <dbReference type="ARBA" id="ARBA00004980"/>
    </source>
</evidence>
<dbReference type="HAMAP" id="MF_00315">
    <property type="entry name" value="DXP_synth"/>
    <property type="match status" value="1"/>
</dbReference>
<dbReference type="NCBIfam" id="NF003933">
    <property type="entry name" value="PRK05444.2-2"/>
    <property type="match status" value="1"/>
</dbReference>
<feature type="binding site" evidence="10">
    <location>
        <begin position="147"/>
        <end position="148"/>
    </location>
    <ligand>
        <name>thiamine diphosphate</name>
        <dbReference type="ChEBI" id="CHEBI:58937"/>
    </ligand>
</feature>
<keyword evidence="7 10" id="KW-0784">Thiamine biosynthesis</keyword>
<dbReference type="InterPro" id="IPR009014">
    <property type="entry name" value="Transketo_C/PFOR_II"/>
</dbReference>
<evidence type="ECO:0000256" key="4">
    <source>
        <dbReference type="ARBA" id="ARBA00022679"/>
    </source>
</evidence>
<dbReference type="SUPFAM" id="SSF52518">
    <property type="entry name" value="Thiamin diphosphate-binding fold (THDP-binding)"/>
    <property type="match status" value="2"/>
</dbReference>
<dbReference type="Pfam" id="PF02779">
    <property type="entry name" value="Transket_pyr"/>
    <property type="match status" value="1"/>
</dbReference>
<evidence type="ECO:0000256" key="9">
    <source>
        <dbReference type="ARBA" id="ARBA00023229"/>
    </source>
</evidence>
<proteinExistence type="inferred from homology"/>
<evidence type="ECO:0000256" key="10">
    <source>
        <dbReference type="HAMAP-Rule" id="MF_00315"/>
    </source>
</evidence>
<feature type="binding site" evidence="10">
    <location>
        <position position="146"/>
    </location>
    <ligand>
        <name>Mg(2+)</name>
        <dbReference type="ChEBI" id="CHEBI:18420"/>
    </ligand>
</feature>
<evidence type="ECO:0000256" key="7">
    <source>
        <dbReference type="ARBA" id="ARBA00022977"/>
    </source>
</evidence>
<dbReference type="PROSITE" id="PS00802">
    <property type="entry name" value="TRANSKETOLASE_2"/>
    <property type="match status" value="1"/>
</dbReference>
<comment type="function">
    <text evidence="10">Catalyzes the acyloin condensation reaction between C atoms 2 and 3 of pyruvate and glyceraldehyde 3-phosphate to yield 1-deoxy-D-xylulose-5-phosphate (DXP).</text>
</comment>
<dbReference type="RefSeq" id="WP_189259648.1">
    <property type="nucleotide sequence ID" value="NZ_BMRE01000083.1"/>
</dbReference>
<keyword evidence="6 10" id="KW-0460">Magnesium</keyword>
<dbReference type="SUPFAM" id="SSF52922">
    <property type="entry name" value="TK C-terminal domain-like"/>
    <property type="match status" value="1"/>
</dbReference>
<feature type="binding site" evidence="10">
    <location>
        <position position="258"/>
    </location>
    <ligand>
        <name>thiamine diphosphate</name>
        <dbReference type="ChEBI" id="CHEBI:58937"/>
    </ligand>
</feature>
<dbReference type="CDD" id="cd02007">
    <property type="entry name" value="TPP_DXS"/>
    <property type="match status" value="1"/>
</dbReference>
<dbReference type="InterPro" id="IPR033248">
    <property type="entry name" value="Transketolase_C"/>
</dbReference>
<keyword evidence="5 10" id="KW-0479">Metal-binding</keyword>
<dbReference type="PANTHER" id="PTHR43322">
    <property type="entry name" value="1-D-DEOXYXYLULOSE 5-PHOSPHATE SYNTHASE-RELATED"/>
    <property type="match status" value="1"/>
</dbReference>
<evidence type="ECO:0000259" key="11">
    <source>
        <dbReference type="SMART" id="SM00861"/>
    </source>
</evidence>
<dbReference type="InterPro" id="IPR005477">
    <property type="entry name" value="Dxylulose-5-P_synthase"/>
</dbReference>
<feature type="domain" description="Transketolase-like pyrimidine-binding" evidence="11">
    <location>
        <begin position="288"/>
        <end position="452"/>
    </location>
</feature>
<feature type="binding site" evidence="10">
    <location>
        <position position="73"/>
    </location>
    <ligand>
        <name>thiamine diphosphate</name>
        <dbReference type="ChEBI" id="CHEBI:58937"/>
    </ligand>
</feature>
<evidence type="ECO:0000256" key="6">
    <source>
        <dbReference type="ARBA" id="ARBA00022842"/>
    </source>
</evidence>
<dbReference type="CDD" id="cd07033">
    <property type="entry name" value="TPP_PYR_DXS_TK_like"/>
    <property type="match status" value="1"/>
</dbReference>
<evidence type="ECO:0000256" key="3">
    <source>
        <dbReference type="ARBA" id="ARBA00011738"/>
    </source>
</evidence>
<dbReference type="InterPro" id="IPR029061">
    <property type="entry name" value="THDP-binding"/>
</dbReference>